<proteinExistence type="predicted"/>
<gene>
    <name evidence="1" type="ORF">GO499_03245</name>
</gene>
<reference evidence="1 2" key="1">
    <citation type="submission" date="2019-12" db="EMBL/GenBank/DDBJ databases">
        <title>Complete genome sequence of Algicella marina strain 9Alg 56(T) isolated from the red alga Tichocarpus crinitus.</title>
        <authorList>
            <person name="Kim S.-G."/>
            <person name="Nedashkovskaya O.I."/>
        </authorList>
    </citation>
    <scope>NUCLEOTIDE SEQUENCE [LARGE SCALE GENOMIC DNA]</scope>
    <source>
        <strain evidence="1 2">9Alg 56</strain>
    </source>
</reference>
<dbReference type="AlphaFoldDB" id="A0A6P1SUB9"/>
<name>A0A6P1SUB9_9RHOB</name>
<dbReference type="EMBL" id="CP046620">
    <property type="protein sequence ID" value="QHQ34274.1"/>
    <property type="molecule type" value="Genomic_DNA"/>
</dbReference>
<organism evidence="1 2">
    <name type="scientific">Algicella marina</name>
    <dbReference type="NCBI Taxonomy" id="2683284"/>
    <lineage>
        <taxon>Bacteria</taxon>
        <taxon>Pseudomonadati</taxon>
        <taxon>Pseudomonadota</taxon>
        <taxon>Alphaproteobacteria</taxon>
        <taxon>Rhodobacterales</taxon>
        <taxon>Paracoccaceae</taxon>
        <taxon>Algicella</taxon>
    </lineage>
</organism>
<protein>
    <submittedName>
        <fullName evidence="1">DUF177 domain-containing protein</fullName>
    </submittedName>
</protein>
<dbReference type="Proteomes" id="UP000464495">
    <property type="component" value="Chromosome"/>
</dbReference>
<dbReference type="InterPro" id="IPR003772">
    <property type="entry name" value="YceD"/>
</dbReference>
<dbReference type="KEGG" id="amaq:GO499_03245"/>
<accession>A0A6P1SUB9</accession>
<evidence type="ECO:0000313" key="1">
    <source>
        <dbReference type="EMBL" id="QHQ34274.1"/>
    </source>
</evidence>
<keyword evidence="2" id="KW-1185">Reference proteome</keyword>
<sequence>MRSPIQHFPCSLSGHCAKFNSPAGKRKPVETHSVITPEVQRLMPNPSDPSSAFSRPVQLSRLTSAQPHLFEETADTGEMKAAALQLDIPAIRKLRLSARLEPAGKRDWRLRGSVGATVTQECVVTLEPVVTRIDTDFTRLYSAAARPVPDGAELGEDDDIDIEPIPEELDIGAIALEEIALALPLYPRAAGAELPETAVDPDDPGEVKRENPFEALAALKDKLSGNDDT</sequence>
<dbReference type="Pfam" id="PF02620">
    <property type="entry name" value="YceD"/>
    <property type="match status" value="1"/>
</dbReference>
<evidence type="ECO:0000313" key="2">
    <source>
        <dbReference type="Proteomes" id="UP000464495"/>
    </source>
</evidence>